<proteinExistence type="predicted"/>
<reference evidence="1" key="1">
    <citation type="submission" date="2021-01" db="EMBL/GenBank/DDBJ databases">
        <authorList>
            <person name="Corre E."/>
            <person name="Pelletier E."/>
            <person name="Niang G."/>
            <person name="Scheremetjew M."/>
            <person name="Finn R."/>
            <person name="Kale V."/>
            <person name="Holt S."/>
            <person name="Cochrane G."/>
            <person name="Meng A."/>
            <person name="Brown T."/>
            <person name="Cohen L."/>
        </authorList>
    </citation>
    <scope>NUCLEOTIDE SEQUENCE</scope>
    <source>
        <strain evidence="1">CCMP3105</strain>
    </source>
</reference>
<protein>
    <submittedName>
        <fullName evidence="1">Uncharacterized protein</fullName>
    </submittedName>
</protein>
<accession>A0A7S4UBQ1</accession>
<dbReference type="EMBL" id="HBNR01011727">
    <property type="protein sequence ID" value="CAE4567957.1"/>
    <property type="molecule type" value="Transcribed_RNA"/>
</dbReference>
<sequence length="150" mass="16007">MSTEEDCAVEAKGEAKDEAVSGRFRYFFQNYSGFGDREREEVTADFAISGAVVITGEMTDDTCTSQNPKRSLKASCDCRVISEGPSGKQLELEVLSSEGTEACGPTYAATLAGGPGSRTLIVEGIWKIWTPVGLEDGPLELKECEAAPPT</sequence>
<dbReference type="AlphaFoldDB" id="A0A7S4UBQ1"/>
<organism evidence="1">
    <name type="scientific">Alexandrium monilatum</name>
    <dbReference type="NCBI Taxonomy" id="311494"/>
    <lineage>
        <taxon>Eukaryota</taxon>
        <taxon>Sar</taxon>
        <taxon>Alveolata</taxon>
        <taxon>Dinophyceae</taxon>
        <taxon>Gonyaulacales</taxon>
        <taxon>Pyrocystaceae</taxon>
        <taxon>Alexandrium</taxon>
    </lineage>
</organism>
<evidence type="ECO:0000313" key="1">
    <source>
        <dbReference type="EMBL" id="CAE4567957.1"/>
    </source>
</evidence>
<gene>
    <name evidence="1" type="ORF">AMON00008_LOCUS7576</name>
</gene>
<name>A0A7S4UBQ1_9DINO</name>